<gene>
    <name evidence="5" type="ORF">RHGRI_021193</name>
</gene>
<feature type="region of interest" description="Disordered" evidence="3">
    <location>
        <begin position="160"/>
        <end position="184"/>
    </location>
</feature>
<evidence type="ECO:0000256" key="3">
    <source>
        <dbReference type="SAM" id="MobiDB-lite"/>
    </source>
</evidence>
<reference evidence="5" key="1">
    <citation type="submission" date="2020-08" db="EMBL/GenBank/DDBJ databases">
        <title>Plant Genome Project.</title>
        <authorList>
            <person name="Zhang R.-G."/>
        </authorList>
    </citation>
    <scope>NUCLEOTIDE SEQUENCE</scope>
    <source>
        <strain evidence="5">WSP0</strain>
        <tissue evidence="5">Leaf</tissue>
    </source>
</reference>
<dbReference type="GO" id="GO:0005524">
    <property type="term" value="F:ATP binding"/>
    <property type="evidence" value="ECO:0007669"/>
    <property type="project" value="UniProtKB-KW"/>
</dbReference>
<dbReference type="EMBL" id="JACTNZ010000007">
    <property type="protein sequence ID" value="KAG5541267.1"/>
    <property type="molecule type" value="Genomic_DNA"/>
</dbReference>
<keyword evidence="6" id="KW-1185">Reference proteome</keyword>
<keyword evidence="2" id="KW-0067">ATP-binding</keyword>
<evidence type="ECO:0000256" key="2">
    <source>
        <dbReference type="ARBA" id="ARBA00022840"/>
    </source>
</evidence>
<sequence>MPLHPFFSRTFRPPSPPPPLSTPTGELNPRRRRPSLSIDEPPPHRRRPTCREPDSLSGRTQLNLFHVGCKIFGMAWCNITLALIAIGEASSQSMVGLPSVESWEIILKTLLGKEKVENLDFKELANMTEGFSRSDLKNLCITAAYLPVRELIQQERLKDLKKKKKDEEGQSKEDAFRCKREESKEERVITLRPLNMEDMRGP</sequence>
<dbReference type="GO" id="GO:0005741">
    <property type="term" value="C:mitochondrial outer membrane"/>
    <property type="evidence" value="ECO:0007669"/>
    <property type="project" value="TreeGrafter"/>
</dbReference>
<dbReference type="Pfam" id="PF17862">
    <property type="entry name" value="AAA_lid_3"/>
    <property type="match status" value="1"/>
</dbReference>
<proteinExistence type="predicted"/>
<dbReference type="PANTHER" id="PTHR45644">
    <property type="entry name" value="AAA ATPASE, PUTATIVE (AFU_ORTHOLOGUE AFUA_2G12920)-RELATED-RELATED"/>
    <property type="match status" value="1"/>
</dbReference>
<organism evidence="5 6">
    <name type="scientific">Rhododendron griersonianum</name>
    <dbReference type="NCBI Taxonomy" id="479676"/>
    <lineage>
        <taxon>Eukaryota</taxon>
        <taxon>Viridiplantae</taxon>
        <taxon>Streptophyta</taxon>
        <taxon>Embryophyta</taxon>
        <taxon>Tracheophyta</taxon>
        <taxon>Spermatophyta</taxon>
        <taxon>Magnoliopsida</taxon>
        <taxon>eudicotyledons</taxon>
        <taxon>Gunneridae</taxon>
        <taxon>Pentapetalae</taxon>
        <taxon>asterids</taxon>
        <taxon>Ericales</taxon>
        <taxon>Ericaceae</taxon>
        <taxon>Ericoideae</taxon>
        <taxon>Rhodoreae</taxon>
        <taxon>Rhododendron</taxon>
    </lineage>
</organism>
<evidence type="ECO:0000256" key="1">
    <source>
        <dbReference type="ARBA" id="ARBA00022741"/>
    </source>
</evidence>
<feature type="region of interest" description="Disordered" evidence="3">
    <location>
        <begin position="1"/>
        <end position="55"/>
    </location>
</feature>
<keyword evidence="1" id="KW-0547">Nucleotide-binding</keyword>
<dbReference type="AlphaFoldDB" id="A0AAV6JL81"/>
<dbReference type="Gene3D" id="1.10.8.60">
    <property type="match status" value="1"/>
</dbReference>
<dbReference type="Proteomes" id="UP000823749">
    <property type="component" value="Chromosome 7"/>
</dbReference>
<comment type="caution">
    <text evidence="5">The sequence shown here is derived from an EMBL/GenBank/DDBJ whole genome shotgun (WGS) entry which is preliminary data.</text>
</comment>
<dbReference type="InterPro" id="IPR041569">
    <property type="entry name" value="AAA_lid_3"/>
</dbReference>
<evidence type="ECO:0000313" key="5">
    <source>
        <dbReference type="EMBL" id="KAG5541267.1"/>
    </source>
</evidence>
<dbReference type="InterPro" id="IPR051701">
    <property type="entry name" value="Mito_OM_Translocase_MSP1"/>
</dbReference>
<protein>
    <recommendedName>
        <fullName evidence="4">AAA ATPase AAA+ lid domain-containing protein</fullName>
    </recommendedName>
</protein>
<evidence type="ECO:0000313" key="6">
    <source>
        <dbReference type="Proteomes" id="UP000823749"/>
    </source>
</evidence>
<name>A0AAV6JL81_9ERIC</name>
<feature type="compositionally biased region" description="Low complexity" evidence="3">
    <location>
        <begin position="1"/>
        <end position="12"/>
    </location>
</feature>
<evidence type="ECO:0000259" key="4">
    <source>
        <dbReference type="Pfam" id="PF17862"/>
    </source>
</evidence>
<feature type="domain" description="AAA ATPase AAA+ lid" evidence="4">
    <location>
        <begin position="118"/>
        <end position="161"/>
    </location>
</feature>
<accession>A0AAV6JL81</accession>
<feature type="compositionally biased region" description="Basic and acidic residues" evidence="3">
    <location>
        <begin position="165"/>
        <end position="184"/>
    </location>
</feature>
<dbReference type="PANTHER" id="PTHR45644:SF85">
    <property type="entry name" value="P-LOOP CONTAINING NUCLEOSIDE TRIPHOSPHATE HYDROLASES SUPERFAMILY PROTEIN"/>
    <property type="match status" value="1"/>
</dbReference>